<name>A0A6J5MYL0_9CAUD</name>
<dbReference type="EMBL" id="LR796534">
    <property type="protein sequence ID" value="CAB4150073.1"/>
    <property type="molecule type" value="Genomic_DNA"/>
</dbReference>
<protein>
    <submittedName>
        <fullName evidence="1">Uncharacterized protein</fullName>
    </submittedName>
</protein>
<organism evidence="1">
    <name type="scientific">uncultured Caudovirales phage</name>
    <dbReference type="NCBI Taxonomy" id="2100421"/>
    <lineage>
        <taxon>Viruses</taxon>
        <taxon>Duplodnaviria</taxon>
        <taxon>Heunggongvirae</taxon>
        <taxon>Uroviricota</taxon>
        <taxon>Caudoviricetes</taxon>
        <taxon>Peduoviridae</taxon>
        <taxon>Maltschvirus</taxon>
        <taxon>Maltschvirus maltsch</taxon>
    </lineage>
</organism>
<sequence length="152" mass="17443">MKNKKAKSSLVEGPRPVTEMSLGEIQGYISMHETNIEGSKRKLEELNGEIRRRFEDVLVDALSKQDKQSGQHTFEAEGFKFTGEIKSTIKWDSPALERIAMQLPYDQMRNTFKIEFSVPEKVFKSITDQKLVDLLIEARTVKYSDPKIIFSA</sequence>
<reference evidence="1" key="1">
    <citation type="submission" date="2020-04" db="EMBL/GenBank/DDBJ databases">
        <authorList>
            <person name="Chiriac C."/>
            <person name="Salcher M."/>
            <person name="Ghai R."/>
            <person name="Kavagutti S V."/>
        </authorList>
    </citation>
    <scope>NUCLEOTIDE SEQUENCE</scope>
</reference>
<evidence type="ECO:0000313" key="1">
    <source>
        <dbReference type="EMBL" id="CAB4150073.1"/>
    </source>
</evidence>
<gene>
    <name evidence="1" type="ORF">UFOVP549_39</name>
</gene>
<accession>A0A6J5MYL0</accession>
<proteinExistence type="predicted"/>